<dbReference type="Proteomes" id="UP001596310">
    <property type="component" value="Unassembled WGS sequence"/>
</dbReference>
<evidence type="ECO:0000313" key="2">
    <source>
        <dbReference type="Proteomes" id="UP001596310"/>
    </source>
</evidence>
<dbReference type="EMBL" id="JBHSSM010000015">
    <property type="protein sequence ID" value="MFC6315033.1"/>
    <property type="molecule type" value="Genomic_DNA"/>
</dbReference>
<evidence type="ECO:0000313" key="1">
    <source>
        <dbReference type="EMBL" id="MFC6315033.1"/>
    </source>
</evidence>
<protein>
    <submittedName>
        <fullName evidence="1">Uncharacterized protein</fullName>
    </submittedName>
</protein>
<comment type="caution">
    <text evidence="1">The sequence shown here is derived from an EMBL/GenBank/DDBJ whole genome shotgun (WGS) entry which is preliminary data.</text>
</comment>
<keyword evidence="2" id="KW-1185">Reference proteome</keyword>
<gene>
    <name evidence="1" type="ORF">ACFQHW_05540</name>
</gene>
<reference evidence="2" key="1">
    <citation type="journal article" date="2019" name="Int. J. Syst. Evol. Microbiol.">
        <title>The Global Catalogue of Microorganisms (GCM) 10K type strain sequencing project: providing services to taxonomists for standard genome sequencing and annotation.</title>
        <authorList>
            <consortium name="The Broad Institute Genomics Platform"/>
            <consortium name="The Broad Institute Genome Sequencing Center for Infectious Disease"/>
            <person name="Wu L."/>
            <person name="Ma J."/>
        </authorList>
    </citation>
    <scope>NUCLEOTIDE SEQUENCE [LARGE SCALE GENOMIC DNA]</scope>
    <source>
        <strain evidence="2">CCM 8897</strain>
    </source>
</reference>
<name>A0ABW1UMZ0_9LACO</name>
<accession>A0ABW1UMZ0</accession>
<dbReference type="RefSeq" id="WP_125595987.1">
    <property type="nucleotide sequence ID" value="NZ_JBHSSM010000015.1"/>
</dbReference>
<organism evidence="1 2">
    <name type="scientific">Lapidilactobacillus achengensis</name>
    <dbReference type="NCBI Taxonomy" id="2486000"/>
    <lineage>
        <taxon>Bacteria</taxon>
        <taxon>Bacillati</taxon>
        <taxon>Bacillota</taxon>
        <taxon>Bacilli</taxon>
        <taxon>Lactobacillales</taxon>
        <taxon>Lactobacillaceae</taxon>
        <taxon>Lapidilactobacillus</taxon>
    </lineage>
</organism>
<proteinExistence type="predicted"/>
<sequence length="70" mass="8084">MNHHQQWRQAILVSLLFLRPSHFQWSRSASRIRQKDGKNSFKKANPSGIIMETLQENKVGLAVKKLQDVG</sequence>